<dbReference type="EMBL" id="PJAF01000038">
    <property type="protein sequence ID" value="PKF67856.1"/>
    <property type="molecule type" value="Genomic_DNA"/>
</dbReference>
<organism evidence="8 9">
    <name type="scientific">Corynebacterium mastitidis</name>
    <dbReference type="NCBI Taxonomy" id="161890"/>
    <lineage>
        <taxon>Bacteria</taxon>
        <taxon>Bacillati</taxon>
        <taxon>Actinomycetota</taxon>
        <taxon>Actinomycetes</taxon>
        <taxon>Mycobacteriales</taxon>
        <taxon>Corynebacteriaceae</taxon>
        <taxon>Corynebacterium</taxon>
    </lineage>
</organism>
<sequence>MKHAARYLRRAWNWLTSMRTALVLLFLLAVAAIPGALLPQRNLSLANVEEYLAENGKVAEVYDRLQLFDVFSSTWFTAIYVLLMVSLVGCIIPRSWEHYKAMRTPPVRAPKRLERMPLHSRDEVEASPQEVEERVRAHFRRWRLAEYAPGEDRAGRRSFAAERGYAHEFFNLVFHLSLVALLVTVGLGRLVYYEGHVIVVTESGSNDAVALDQSTEFCNTSPANFDSFRAGPLFDGTGLNPFCFQAHDFTADYLPSGQAEMFSSNISYAEGEDITRDPATWQDYELKVNHPLRMAGDRLYLQGHGFAPTFTVTWPNGEKRTQTLQWRPDDPTFFLSSGAMRFDPPAGMYPDLYERRQNQLAIQGLFAPTASWSGENGELLTSAFPAMRDPAVAIDVYRGDNGLDTGVGQNIFTLDPALIHAGQLRKIDRVNLSQGESVTLDDGTVVTFEGANEYANYVVASDPTQVWVLASAVTMLAALVASLMVKRRRVWVRVAAAPGGGTAVEMAGLARTDRAGWGSEFEVLRRRILGLPEEDEGEE</sequence>
<name>A0A2N0X580_9CORY</name>
<keyword evidence="2 6" id="KW-0812">Transmembrane</keyword>
<comment type="caution">
    <text evidence="8">The sequence shown here is derived from an EMBL/GenBank/DDBJ whole genome shotgun (WGS) entry which is preliminary data.</text>
</comment>
<feature type="domain" description="ResB-like" evidence="7">
    <location>
        <begin position="18"/>
        <end position="522"/>
    </location>
</feature>
<evidence type="ECO:0000256" key="2">
    <source>
        <dbReference type="ARBA" id="ARBA00022692"/>
    </source>
</evidence>
<dbReference type="OrthoDB" id="3949537at2"/>
<protein>
    <submittedName>
        <fullName evidence="8">Cytochrome C biogenesis protein ResB</fullName>
    </submittedName>
</protein>
<evidence type="ECO:0000256" key="6">
    <source>
        <dbReference type="SAM" id="Phobius"/>
    </source>
</evidence>
<evidence type="ECO:0000259" key="7">
    <source>
        <dbReference type="Pfam" id="PF05140"/>
    </source>
</evidence>
<feature type="transmembrane region" description="Helical" evidence="6">
    <location>
        <begin position="70"/>
        <end position="92"/>
    </location>
</feature>
<dbReference type="RefSeq" id="WP_101174307.1">
    <property type="nucleotide sequence ID" value="NZ_JAKRKB010000007.1"/>
</dbReference>
<dbReference type="InterPro" id="IPR007816">
    <property type="entry name" value="ResB-like_domain"/>
</dbReference>
<dbReference type="Proteomes" id="UP000233249">
    <property type="component" value="Unassembled WGS sequence"/>
</dbReference>
<gene>
    <name evidence="8" type="ORF">CXB45_10080</name>
</gene>
<keyword evidence="5 6" id="KW-0472">Membrane</keyword>
<keyword evidence="4 6" id="KW-1133">Transmembrane helix</keyword>
<dbReference type="Pfam" id="PF05140">
    <property type="entry name" value="ResB"/>
    <property type="match status" value="1"/>
</dbReference>
<accession>A0A2N0X580</accession>
<evidence type="ECO:0000256" key="1">
    <source>
        <dbReference type="ARBA" id="ARBA00004141"/>
    </source>
</evidence>
<dbReference type="GO" id="GO:0016020">
    <property type="term" value="C:membrane"/>
    <property type="evidence" value="ECO:0007669"/>
    <property type="project" value="UniProtKB-SubCell"/>
</dbReference>
<evidence type="ECO:0000256" key="5">
    <source>
        <dbReference type="ARBA" id="ARBA00023136"/>
    </source>
</evidence>
<evidence type="ECO:0000313" key="8">
    <source>
        <dbReference type="EMBL" id="PKF67856.1"/>
    </source>
</evidence>
<evidence type="ECO:0000256" key="4">
    <source>
        <dbReference type="ARBA" id="ARBA00022989"/>
    </source>
</evidence>
<dbReference type="STRING" id="1121365.GCA_000375365_02025"/>
<comment type="subcellular location">
    <subcellularLocation>
        <location evidence="1">Membrane</location>
        <topology evidence="1">Multi-pass membrane protein</topology>
    </subcellularLocation>
</comment>
<feature type="transmembrane region" description="Helical" evidence="6">
    <location>
        <begin position="466"/>
        <end position="485"/>
    </location>
</feature>
<feature type="transmembrane region" description="Helical" evidence="6">
    <location>
        <begin position="169"/>
        <end position="192"/>
    </location>
</feature>
<dbReference type="PANTHER" id="PTHR31566">
    <property type="entry name" value="CYTOCHROME C BIOGENESIS PROTEIN CCS1, CHLOROPLASTIC"/>
    <property type="match status" value="1"/>
</dbReference>
<dbReference type="AlphaFoldDB" id="A0A2N0X580"/>
<evidence type="ECO:0000313" key="9">
    <source>
        <dbReference type="Proteomes" id="UP000233249"/>
    </source>
</evidence>
<evidence type="ECO:0000256" key="3">
    <source>
        <dbReference type="ARBA" id="ARBA00022748"/>
    </source>
</evidence>
<dbReference type="GO" id="GO:0017004">
    <property type="term" value="P:cytochrome complex assembly"/>
    <property type="evidence" value="ECO:0007669"/>
    <property type="project" value="UniProtKB-KW"/>
</dbReference>
<reference evidence="8 9" key="1">
    <citation type="submission" date="2017-12" db="EMBL/GenBank/DDBJ databases">
        <title>Corynebacterium mastitidis 16-1433 Genome.</title>
        <authorList>
            <person name="Gulvik C.A."/>
        </authorList>
    </citation>
    <scope>NUCLEOTIDE SEQUENCE [LARGE SCALE GENOMIC DNA]</scope>
    <source>
        <strain evidence="8 9">16-1433</strain>
    </source>
</reference>
<keyword evidence="3" id="KW-0201">Cytochrome c-type biogenesis</keyword>
<proteinExistence type="predicted"/>
<dbReference type="PANTHER" id="PTHR31566:SF0">
    <property type="entry name" value="CYTOCHROME C BIOGENESIS PROTEIN CCS1, CHLOROPLASTIC"/>
    <property type="match status" value="1"/>
</dbReference>
<dbReference type="InterPro" id="IPR023494">
    <property type="entry name" value="Cyt_c_bgen_Ccs1/CcsB/ResB"/>
</dbReference>